<dbReference type="VEuPathDB" id="PiroplasmaDB:TOT_010000696"/>
<evidence type="ECO:0000313" key="4">
    <source>
        <dbReference type="Proteomes" id="UP000003786"/>
    </source>
</evidence>
<dbReference type="Proteomes" id="UP000003786">
    <property type="component" value="Chromosome 1"/>
</dbReference>
<gene>
    <name evidence="3" type="ORF">TOT_010000696</name>
</gene>
<name>J4C2T2_THEOR</name>
<dbReference type="OMA" id="YSHLEEM"/>
<proteinExistence type="predicted"/>
<feature type="region of interest" description="Disordered" evidence="2">
    <location>
        <begin position="337"/>
        <end position="358"/>
    </location>
</feature>
<dbReference type="GeneID" id="20713583"/>
<evidence type="ECO:0000256" key="2">
    <source>
        <dbReference type="SAM" id="MobiDB-lite"/>
    </source>
</evidence>
<evidence type="ECO:0000313" key="3">
    <source>
        <dbReference type="EMBL" id="BAM39236.1"/>
    </source>
</evidence>
<organism evidence="3 4">
    <name type="scientific">Theileria orientalis strain Shintoku</name>
    <dbReference type="NCBI Taxonomy" id="869250"/>
    <lineage>
        <taxon>Eukaryota</taxon>
        <taxon>Sar</taxon>
        <taxon>Alveolata</taxon>
        <taxon>Apicomplexa</taxon>
        <taxon>Aconoidasida</taxon>
        <taxon>Piroplasmida</taxon>
        <taxon>Theileriidae</taxon>
        <taxon>Theileria</taxon>
    </lineage>
</organism>
<keyword evidence="1" id="KW-0175">Coiled coil</keyword>
<feature type="compositionally biased region" description="Basic and acidic residues" evidence="2">
    <location>
        <begin position="340"/>
        <end position="358"/>
    </location>
</feature>
<dbReference type="AlphaFoldDB" id="J4C2T2"/>
<keyword evidence="4" id="KW-1185">Reference proteome</keyword>
<dbReference type="eggNOG" id="ENOG502TN8H">
    <property type="taxonomic scope" value="Eukaryota"/>
</dbReference>
<feature type="region of interest" description="Disordered" evidence="2">
    <location>
        <begin position="290"/>
        <end position="318"/>
    </location>
</feature>
<dbReference type="RefSeq" id="XP_009689537.1">
    <property type="nucleotide sequence ID" value="XM_009691242.1"/>
</dbReference>
<reference evidence="3 4" key="1">
    <citation type="journal article" date="2012" name="MBio">
        <title>Comparative genome analysis of three eukaryotic parasites with differing abilities to transform leukocytes reveals key mediators of Theileria-induced leukocyte transformation.</title>
        <authorList>
            <person name="Hayashida K."/>
            <person name="Hara Y."/>
            <person name="Abe T."/>
            <person name="Yamasaki C."/>
            <person name="Toyoda A."/>
            <person name="Kosuge T."/>
            <person name="Suzuki Y."/>
            <person name="Sato Y."/>
            <person name="Kawashima S."/>
            <person name="Katayama T."/>
            <person name="Wakaguri H."/>
            <person name="Inoue N."/>
            <person name="Homma K."/>
            <person name="Tada-Umezaki M."/>
            <person name="Yagi Y."/>
            <person name="Fujii Y."/>
            <person name="Habara T."/>
            <person name="Kanehisa M."/>
            <person name="Watanabe H."/>
            <person name="Ito K."/>
            <person name="Gojobori T."/>
            <person name="Sugawara H."/>
            <person name="Imanishi T."/>
            <person name="Weir W."/>
            <person name="Gardner M."/>
            <person name="Pain A."/>
            <person name="Shiels B."/>
            <person name="Hattori M."/>
            <person name="Nene V."/>
            <person name="Sugimoto C."/>
        </authorList>
    </citation>
    <scope>NUCLEOTIDE SEQUENCE [LARGE SCALE GENOMIC DNA]</scope>
    <source>
        <strain evidence="3 4">Shintoku</strain>
    </source>
</reference>
<dbReference type="EMBL" id="AP011946">
    <property type="protein sequence ID" value="BAM39236.1"/>
    <property type="molecule type" value="Genomic_DNA"/>
</dbReference>
<sequence length="449" mass="51412">MGVFNGETAAGRGLRQYFSRQCEELSTLLDQEVDDGQLVFYRKFVFNYTALLRASTDAGEGVPKVELLEEYGLKYVLSTLSKMISILKFKSGGNLENMFQNMLTSLMMSTMTMEHGLGFKGTDYTPLLELISMERNCRGYSRGLASVTVLYLFIVGFETGGGGAVVFKHGVELPMLSKMHEEVNRMYFSKEFKAAEIALKLDDVQPVDSLGLGFEESLRRFRASVANTTKSDLIELYYWNQNNFYNFTLPPSVFKKLIAFKHYLHPHLFGTISRCLNKFPEPILSIGRTKDKTRHASTMDSEEKGPDEACTSGYDESTSKVKDKQVDFTRYDKSSQVSVHEVRRPEERESRIHAESPRDPVLDEPMKIIKNLYEGQLEFAKVKLQKMESQLHILANSLQLSQMTNENMRNRIKLLEKQVEPSSENNLDVELERERQKYGHLEQMYNVST</sequence>
<protein>
    <submittedName>
        <fullName evidence="3">Uncharacterized protein</fullName>
    </submittedName>
</protein>
<dbReference type="KEGG" id="tot:TOT_010000696"/>
<accession>J4C2T2</accession>
<feature type="coiled-coil region" evidence="1">
    <location>
        <begin position="370"/>
        <end position="418"/>
    </location>
</feature>
<dbReference type="OrthoDB" id="10539468at2759"/>
<evidence type="ECO:0000256" key="1">
    <source>
        <dbReference type="SAM" id="Coils"/>
    </source>
</evidence>